<evidence type="ECO:0000256" key="10">
    <source>
        <dbReference type="ARBA" id="ARBA00023306"/>
    </source>
</evidence>
<keyword evidence="7" id="KW-0547">Nucleotide-binding</keyword>
<dbReference type="InterPro" id="IPR000719">
    <property type="entry name" value="Prot_kinase_dom"/>
</dbReference>
<dbReference type="GO" id="GO:0005634">
    <property type="term" value="C:nucleus"/>
    <property type="evidence" value="ECO:0007669"/>
    <property type="project" value="TreeGrafter"/>
</dbReference>
<feature type="region of interest" description="Disordered" evidence="14">
    <location>
        <begin position="662"/>
        <end position="786"/>
    </location>
</feature>
<evidence type="ECO:0000256" key="9">
    <source>
        <dbReference type="ARBA" id="ARBA00022840"/>
    </source>
</evidence>
<feature type="compositionally biased region" description="Basic residues" evidence="14">
    <location>
        <begin position="436"/>
        <end position="445"/>
    </location>
</feature>
<comment type="cofactor">
    <cofactor evidence="1">
        <name>Mg(2+)</name>
        <dbReference type="ChEBI" id="CHEBI:18420"/>
    </cofactor>
</comment>
<reference evidence="17" key="2">
    <citation type="submission" date="2023-11" db="UniProtKB">
        <authorList>
            <consortium name="WormBaseParasite"/>
        </authorList>
    </citation>
    <scope>IDENTIFICATION</scope>
</reference>
<keyword evidence="4" id="KW-0723">Serine/threonine-protein kinase</keyword>
<dbReference type="InterPro" id="IPR045267">
    <property type="entry name" value="CDK11/PITSLRE_STKc"/>
</dbReference>
<feature type="compositionally biased region" description="Acidic residues" evidence="14">
    <location>
        <begin position="1"/>
        <end position="15"/>
    </location>
</feature>
<dbReference type="FunFam" id="3.30.200.20:FF:000054">
    <property type="entry name" value="Cyclin-dependent kinase 11B"/>
    <property type="match status" value="1"/>
</dbReference>
<feature type="compositionally biased region" description="Low complexity" evidence="14">
    <location>
        <begin position="380"/>
        <end position="435"/>
    </location>
</feature>
<feature type="compositionally biased region" description="Polar residues" evidence="14">
    <location>
        <begin position="29"/>
        <end position="41"/>
    </location>
</feature>
<evidence type="ECO:0000256" key="12">
    <source>
        <dbReference type="ARBA" id="ARBA00048367"/>
    </source>
</evidence>
<dbReference type="Gene3D" id="3.30.200.20">
    <property type="entry name" value="Phosphorylase Kinase, domain 1"/>
    <property type="match status" value="1"/>
</dbReference>
<feature type="compositionally biased region" description="Basic and acidic residues" evidence="14">
    <location>
        <begin position="308"/>
        <end position="332"/>
    </location>
</feature>
<name>A0AA85K5T2_TRIRE</name>
<keyword evidence="16" id="KW-1185">Reference proteome</keyword>
<feature type="domain" description="Protein kinase" evidence="15">
    <location>
        <begin position="800"/>
        <end position="1086"/>
    </location>
</feature>
<feature type="compositionally biased region" description="Basic and acidic residues" evidence="14">
    <location>
        <begin position="42"/>
        <end position="57"/>
    </location>
</feature>
<protein>
    <recommendedName>
        <fullName evidence="3">cyclin-dependent kinase</fullName>
        <ecNumber evidence="3">2.7.11.22</ecNumber>
    </recommendedName>
    <alternativeName>
        <fullName evidence="13">Galactosyltransferase-associated protein kinase p58/GTA</fullName>
    </alternativeName>
</protein>
<feature type="region of interest" description="Disordered" evidence="14">
    <location>
        <begin position="1"/>
        <end position="234"/>
    </location>
</feature>
<dbReference type="Proteomes" id="UP000050795">
    <property type="component" value="Unassembled WGS sequence"/>
</dbReference>
<comment type="similarity">
    <text evidence="2">Belongs to the protein kinase superfamily. CMGC Ser/Thr protein kinase family. CDC2/CDKX subfamily.</text>
</comment>
<dbReference type="PROSITE" id="PS00108">
    <property type="entry name" value="PROTEIN_KINASE_ST"/>
    <property type="match status" value="1"/>
</dbReference>
<dbReference type="InterPro" id="IPR050108">
    <property type="entry name" value="CDK"/>
</dbReference>
<comment type="catalytic activity">
    <reaction evidence="12">
        <text>L-seryl-[protein] + ATP = O-phospho-L-seryl-[protein] + ADP + H(+)</text>
        <dbReference type="Rhea" id="RHEA:17989"/>
        <dbReference type="Rhea" id="RHEA-COMP:9863"/>
        <dbReference type="Rhea" id="RHEA-COMP:11604"/>
        <dbReference type="ChEBI" id="CHEBI:15378"/>
        <dbReference type="ChEBI" id="CHEBI:29999"/>
        <dbReference type="ChEBI" id="CHEBI:30616"/>
        <dbReference type="ChEBI" id="CHEBI:83421"/>
        <dbReference type="ChEBI" id="CHEBI:456216"/>
        <dbReference type="EC" id="2.7.11.22"/>
    </reaction>
</comment>
<feature type="region of interest" description="Disordered" evidence="14">
    <location>
        <begin position="581"/>
        <end position="645"/>
    </location>
</feature>
<keyword evidence="6" id="KW-0808">Transferase</keyword>
<dbReference type="PANTHER" id="PTHR24056">
    <property type="entry name" value="CELL DIVISION PROTEIN KINASE"/>
    <property type="match status" value="1"/>
</dbReference>
<feature type="compositionally biased region" description="Polar residues" evidence="14">
    <location>
        <begin position="664"/>
        <end position="676"/>
    </location>
</feature>
<feature type="compositionally biased region" description="Low complexity" evidence="14">
    <location>
        <begin position="515"/>
        <end position="527"/>
    </location>
</feature>
<dbReference type="GO" id="GO:0004693">
    <property type="term" value="F:cyclin-dependent protein serine/threonine kinase activity"/>
    <property type="evidence" value="ECO:0007669"/>
    <property type="project" value="UniProtKB-EC"/>
</dbReference>
<dbReference type="PROSITE" id="PS50011">
    <property type="entry name" value="PROTEIN_KINASE_DOM"/>
    <property type="match status" value="1"/>
</dbReference>
<evidence type="ECO:0000256" key="3">
    <source>
        <dbReference type="ARBA" id="ARBA00012425"/>
    </source>
</evidence>
<feature type="compositionally biased region" description="Basic residues" evidence="14">
    <location>
        <begin position="581"/>
        <end position="595"/>
    </location>
</feature>
<dbReference type="AlphaFoldDB" id="A0AA85K5T2"/>
<feature type="compositionally biased region" description="Basic and acidic residues" evidence="14">
    <location>
        <begin position="96"/>
        <end position="113"/>
    </location>
</feature>
<dbReference type="GO" id="GO:0005524">
    <property type="term" value="F:ATP binding"/>
    <property type="evidence" value="ECO:0007669"/>
    <property type="project" value="UniProtKB-KW"/>
</dbReference>
<dbReference type="EC" id="2.7.11.22" evidence="3"/>
<keyword evidence="9" id="KW-0067">ATP-binding</keyword>
<feature type="compositionally biased region" description="Basic and acidic residues" evidence="14">
    <location>
        <begin position="771"/>
        <end position="781"/>
    </location>
</feature>
<evidence type="ECO:0000256" key="2">
    <source>
        <dbReference type="ARBA" id="ARBA00006485"/>
    </source>
</evidence>
<keyword evidence="10" id="KW-0131">Cell cycle</keyword>
<evidence type="ECO:0000256" key="14">
    <source>
        <dbReference type="SAM" id="MobiDB-lite"/>
    </source>
</evidence>
<dbReference type="Pfam" id="PF00069">
    <property type="entry name" value="Pkinase"/>
    <property type="match status" value="1"/>
</dbReference>
<dbReference type="SMART" id="SM00220">
    <property type="entry name" value="S_TKc"/>
    <property type="match status" value="1"/>
</dbReference>
<feature type="region of interest" description="Disordered" evidence="14">
    <location>
        <begin position="1153"/>
        <end position="1197"/>
    </location>
</feature>
<dbReference type="SUPFAM" id="SSF56112">
    <property type="entry name" value="Protein kinase-like (PK-like)"/>
    <property type="match status" value="1"/>
</dbReference>
<evidence type="ECO:0000259" key="15">
    <source>
        <dbReference type="PROSITE" id="PS50011"/>
    </source>
</evidence>
<organism evidence="16 17">
    <name type="scientific">Trichobilharzia regenti</name>
    <name type="common">Nasal bird schistosome</name>
    <dbReference type="NCBI Taxonomy" id="157069"/>
    <lineage>
        <taxon>Eukaryota</taxon>
        <taxon>Metazoa</taxon>
        <taxon>Spiralia</taxon>
        <taxon>Lophotrochozoa</taxon>
        <taxon>Platyhelminthes</taxon>
        <taxon>Trematoda</taxon>
        <taxon>Digenea</taxon>
        <taxon>Strigeidida</taxon>
        <taxon>Schistosomatoidea</taxon>
        <taxon>Schistosomatidae</taxon>
        <taxon>Trichobilharzia</taxon>
    </lineage>
</organism>
<feature type="compositionally biased region" description="Basic residues" evidence="14">
    <location>
        <begin position="464"/>
        <end position="478"/>
    </location>
</feature>
<feature type="compositionally biased region" description="Basic and acidic residues" evidence="14">
    <location>
        <begin position="740"/>
        <end position="757"/>
    </location>
</feature>
<keyword evidence="5" id="KW-0597">Phosphoprotein</keyword>
<evidence type="ECO:0000256" key="6">
    <source>
        <dbReference type="ARBA" id="ARBA00022679"/>
    </source>
</evidence>
<dbReference type="GO" id="GO:0007346">
    <property type="term" value="P:regulation of mitotic cell cycle"/>
    <property type="evidence" value="ECO:0007669"/>
    <property type="project" value="TreeGrafter"/>
</dbReference>
<proteinExistence type="inferred from homology"/>
<feature type="compositionally biased region" description="Basic and acidic residues" evidence="14">
    <location>
        <begin position="131"/>
        <end position="166"/>
    </location>
</feature>
<evidence type="ECO:0000313" key="17">
    <source>
        <dbReference type="WBParaSite" id="TREG1_61050.1"/>
    </source>
</evidence>
<dbReference type="PANTHER" id="PTHR24056:SF107">
    <property type="entry name" value="CYCLIN-DEPENDENT KINASE 11A-RELATED"/>
    <property type="match status" value="1"/>
</dbReference>
<dbReference type="WBParaSite" id="TREG1_61050.1">
    <property type="protein sequence ID" value="TREG1_61050.1"/>
    <property type="gene ID" value="TREG1_61050"/>
</dbReference>
<evidence type="ECO:0000256" key="1">
    <source>
        <dbReference type="ARBA" id="ARBA00001946"/>
    </source>
</evidence>
<feature type="compositionally biased region" description="Basic and acidic residues" evidence="14">
    <location>
        <begin position="620"/>
        <end position="629"/>
    </location>
</feature>
<sequence>MEFLVEMDDELDYNESESPITVMKRTGDTKSSQSHVKSMQHSSEKIRHVVVSPREEGEAYSDDENDSTTAGELKRDYANKQSTVQVDKEEGEASSEEDRRYDHRYDSKREKISTSKQKHSSRGTNLTLDEVQYRSRLHERYERREREIKRLRSDKDTEATMYDTHRPVYSNEESNSSSGDREDVKLNVKVDDLEVGRKHQSIKAQDIRQKDRSLMPSVHQTSVDKSPPQDSRSFKAIQKEREEYGLKYSQSQTSFSKYDNVLSSTSQSVPTGLSDKIIGSENLYTSVELSHSPIEVSKKSKSKKSKRERKDREKESSKIRGDDIPLKYSKKESKQRKVHHSSSTTSELDQTTKWRESDQKYEKMISSAVRHDRLPHPGMQQQQQQPQHSCSGSLDSISSNSSQMSKASGSSSSSSSSSSSRSSPTVHGKSSSVASAHHHHHHHQHSSSQMSSSYDRDTTTAYDHRRHHRHHSKRRYHREARETAPPPEANRPYIGPNQISVKIKHKHKSDKRETMTTTTTGAAPAAAVPVDNNYPTNLLYKREKISQDIIESHQDILIEESYKHHKKSKLSKNTEIEAIASRHKKHSSKRSKSKEHRSLSQKLSSSEQTSHRHRSNLAPSKHEIGHDERYSEEESELDSNKTKEVNLNVNDKEVVMVSSKIKDTNPSSFPSGSNKQHIVEGGGGETKGSGRLSRFPPRPPRLPQYPGYSESSSESDDFGVGVSDNPFMHNPISTSSNNGADRKMDVDADEDKYKDFRDDDDDGGDGVGDNAKIDSPEDSKPPGKPFYFPSIQGCRSVEEFECLNRIEEGTYGVVYRARDKKVNEIVALKRLKMEKERDGFPITSLREINMLMKAQHENIVTVREVVVGSNMDKIYLVMDYVEHDLKSLMEVMNGPFSVGEVKCLLVQLLRAVAHLHDNWILHRDLKTSNLLLSHQGILKVGDFGLAREYGSPLKHYTEVVVTLWYRAPELLLGTKQYSCPIDLWSVGCIFAEFLLQRPLFPGKGEIDELNIIFRDLGTPTERIWPGVSQLPGIKKCVFTEYPYNQLRRRFTEKQISDQGFDLLNSFLTYCPEKRITAEKALAHPYFNERPRAIHPSMFPSWPAKSEGGIAVKKSSPRPPGGGALAAAAAAVAAAAAAAAAVSSSVTSGGAGGAAAGGSRIRYQPPAPPMGGQRFYSSMGGGDSRPSTANRATVGSGDAFSTGGVDKGFLLRF</sequence>
<dbReference type="CDD" id="cd07843">
    <property type="entry name" value="STKc_CDC2L1"/>
    <property type="match status" value="1"/>
</dbReference>
<feature type="compositionally biased region" description="Basic and acidic residues" evidence="14">
    <location>
        <begin position="350"/>
        <end position="375"/>
    </location>
</feature>
<evidence type="ECO:0000256" key="13">
    <source>
        <dbReference type="ARBA" id="ARBA00079859"/>
    </source>
</evidence>
<dbReference type="InterPro" id="IPR008271">
    <property type="entry name" value="Ser/Thr_kinase_AS"/>
</dbReference>
<evidence type="ECO:0000256" key="7">
    <source>
        <dbReference type="ARBA" id="ARBA00022741"/>
    </source>
</evidence>
<dbReference type="InterPro" id="IPR011009">
    <property type="entry name" value="Kinase-like_dom_sf"/>
</dbReference>
<evidence type="ECO:0000256" key="8">
    <source>
        <dbReference type="ARBA" id="ARBA00022777"/>
    </source>
</evidence>
<evidence type="ECO:0000256" key="5">
    <source>
        <dbReference type="ARBA" id="ARBA00022553"/>
    </source>
</evidence>
<feature type="compositionally biased region" description="Basic and acidic residues" evidence="14">
    <location>
        <begin position="179"/>
        <end position="197"/>
    </location>
</feature>
<feature type="region of interest" description="Disordered" evidence="14">
    <location>
        <begin position="288"/>
        <end position="532"/>
    </location>
</feature>
<comment type="catalytic activity">
    <reaction evidence="11">
        <text>L-threonyl-[protein] + ATP = O-phospho-L-threonyl-[protein] + ADP + H(+)</text>
        <dbReference type="Rhea" id="RHEA:46608"/>
        <dbReference type="Rhea" id="RHEA-COMP:11060"/>
        <dbReference type="Rhea" id="RHEA-COMP:11605"/>
        <dbReference type="ChEBI" id="CHEBI:15378"/>
        <dbReference type="ChEBI" id="CHEBI:30013"/>
        <dbReference type="ChEBI" id="CHEBI:30616"/>
        <dbReference type="ChEBI" id="CHEBI:61977"/>
        <dbReference type="ChEBI" id="CHEBI:456216"/>
        <dbReference type="EC" id="2.7.11.22"/>
    </reaction>
</comment>
<evidence type="ECO:0000256" key="4">
    <source>
        <dbReference type="ARBA" id="ARBA00022527"/>
    </source>
</evidence>
<dbReference type="Gene3D" id="1.10.510.10">
    <property type="entry name" value="Transferase(Phosphotransferase) domain 1"/>
    <property type="match status" value="1"/>
</dbReference>
<dbReference type="FunFam" id="1.10.510.10:FF:000124">
    <property type="entry name" value="cyclin-dependent kinase 11B isoform X1"/>
    <property type="match status" value="1"/>
</dbReference>
<evidence type="ECO:0000256" key="11">
    <source>
        <dbReference type="ARBA" id="ARBA00047811"/>
    </source>
</evidence>
<reference evidence="16" key="1">
    <citation type="submission" date="2022-06" db="EMBL/GenBank/DDBJ databases">
        <authorList>
            <person name="Berger JAMES D."/>
            <person name="Berger JAMES D."/>
        </authorList>
    </citation>
    <scope>NUCLEOTIDE SEQUENCE [LARGE SCALE GENOMIC DNA]</scope>
</reference>
<feature type="compositionally biased region" description="Polar residues" evidence="14">
    <location>
        <begin position="218"/>
        <end position="231"/>
    </location>
</feature>
<keyword evidence="8" id="KW-0418">Kinase</keyword>
<evidence type="ECO:0000313" key="16">
    <source>
        <dbReference type="Proteomes" id="UP000050795"/>
    </source>
</evidence>
<accession>A0AA85K5T2</accession>